<protein>
    <submittedName>
        <fullName evidence="1">Uncharacterized protein</fullName>
    </submittedName>
</protein>
<evidence type="ECO:0000313" key="2">
    <source>
        <dbReference type="Proteomes" id="UP000248817"/>
    </source>
</evidence>
<sequence>MALPRIALINLEPKRQMIQITAPRDKDWQRGQERLHEAFQLLRAQYPDASPFHGIVQRGPDCGPVIRCFREPRDDDAPDRIVDGMFLYEFKGIKGTTNDLYIIGCISHHKKYSAWKQKHIRESNVQLRAREITTARVIETSSILHAQCVVM</sequence>
<dbReference type="EMBL" id="KZ825468">
    <property type="protein sequence ID" value="PYI35751.1"/>
    <property type="molecule type" value="Genomic_DNA"/>
</dbReference>
<organism evidence="1 2">
    <name type="scientific">Aspergillus indologenus CBS 114.80</name>
    <dbReference type="NCBI Taxonomy" id="1450541"/>
    <lineage>
        <taxon>Eukaryota</taxon>
        <taxon>Fungi</taxon>
        <taxon>Dikarya</taxon>
        <taxon>Ascomycota</taxon>
        <taxon>Pezizomycotina</taxon>
        <taxon>Eurotiomycetes</taxon>
        <taxon>Eurotiomycetidae</taxon>
        <taxon>Eurotiales</taxon>
        <taxon>Aspergillaceae</taxon>
        <taxon>Aspergillus</taxon>
        <taxon>Aspergillus subgen. Circumdati</taxon>
    </lineage>
</organism>
<accession>A0A2V5II15</accession>
<evidence type="ECO:0000313" key="1">
    <source>
        <dbReference type="EMBL" id="PYI35751.1"/>
    </source>
</evidence>
<name>A0A2V5II15_9EURO</name>
<dbReference type="AlphaFoldDB" id="A0A2V5II15"/>
<dbReference type="Proteomes" id="UP000248817">
    <property type="component" value="Unassembled WGS sequence"/>
</dbReference>
<reference evidence="1 2" key="1">
    <citation type="submission" date="2018-02" db="EMBL/GenBank/DDBJ databases">
        <title>The genomes of Aspergillus section Nigri reveals drivers in fungal speciation.</title>
        <authorList>
            <consortium name="DOE Joint Genome Institute"/>
            <person name="Vesth T.C."/>
            <person name="Nybo J."/>
            <person name="Theobald S."/>
            <person name="Brandl J."/>
            <person name="Frisvad J.C."/>
            <person name="Nielsen K.F."/>
            <person name="Lyhne E.K."/>
            <person name="Kogle M.E."/>
            <person name="Kuo A."/>
            <person name="Riley R."/>
            <person name="Clum A."/>
            <person name="Nolan M."/>
            <person name="Lipzen A."/>
            <person name="Salamov A."/>
            <person name="Henrissat B."/>
            <person name="Wiebenga A."/>
            <person name="De vries R.P."/>
            <person name="Grigoriev I.V."/>
            <person name="Mortensen U.H."/>
            <person name="Andersen M.R."/>
            <person name="Baker S.E."/>
        </authorList>
    </citation>
    <scope>NUCLEOTIDE SEQUENCE [LARGE SCALE GENOMIC DNA]</scope>
    <source>
        <strain evidence="1 2">CBS 114.80</strain>
    </source>
</reference>
<proteinExistence type="predicted"/>
<gene>
    <name evidence="1" type="ORF">BP00DRAFT_442538</name>
</gene>
<keyword evidence="2" id="KW-1185">Reference proteome</keyword>